<dbReference type="CDD" id="cd05346">
    <property type="entry name" value="SDR_c5"/>
    <property type="match status" value="1"/>
</dbReference>
<dbReference type="AlphaFoldDB" id="A0A9Q9RKW2"/>
<dbReference type="SUPFAM" id="SSF51735">
    <property type="entry name" value="NAD(P)-binding Rossmann-fold domains"/>
    <property type="match status" value="1"/>
</dbReference>
<evidence type="ECO:0000256" key="7">
    <source>
        <dbReference type="ARBA" id="ARBA00023242"/>
    </source>
</evidence>
<evidence type="ECO:0000256" key="5">
    <source>
        <dbReference type="ARBA" id="ARBA00023125"/>
    </source>
</evidence>
<dbReference type="PRINTS" id="PR00080">
    <property type="entry name" value="SDRFAMILY"/>
</dbReference>
<keyword evidence="6" id="KW-0804">Transcription</keyword>
<keyword evidence="3" id="KW-0560">Oxidoreductase</keyword>
<evidence type="ECO:0000313" key="11">
    <source>
        <dbReference type="EMBL" id="VTT66416.1"/>
    </source>
</evidence>
<name>A0A9Q9RKW2_FUSFU</name>
<proteinExistence type="predicted"/>
<evidence type="ECO:0000256" key="9">
    <source>
        <dbReference type="SAM" id="Phobius"/>
    </source>
</evidence>
<evidence type="ECO:0000256" key="6">
    <source>
        <dbReference type="ARBA" id="ARBA00023163"/>
    </source>
</evidence>
<evidence type="ECO:0000256" key="8">
    <source>
        <dbReference type="SAM" id="MobiDB-lite"/>
    </source>
</evidence>
<dbReference type="InterPro" id="IPR051711">
    <property type="entry name" value="Stress_Response_Reg"/>
</dbReference>
<evidence type="ECO:0000256" key="1">
    <source>
        <dbReference type="ARBA" id="ARBA00004123"/>
    </source>
</evidence>
<evidence type="ECO:0000313" key="12">
    <source>
        <dbReference type="Proteomes" id="UP000760494"/>
    </source>
</evidence>
<accession>A0A9Q9RKW2</accession>
<dbReference type="InterPro" id="IPR002347">
    <property type="entry name" value="SDR_fam"/>
</dbReference>
<comment type="caution">
    <text evidence="11">The sequence shown here is derived from an EMBL/GenBank/DDBJ whole genome shotgun (WGS) entry which is preliminary data.</text>
</comment>
<dbReference type="PANTHER" id="PTHR47540:SF3">
    <property type="entry name" value="ZN(II)2CYS6 TRANSCRIPTION FACTOR (EUROFUNG)"/>
    <property type="match status" value="1"/>
</dbReference>
<gene>
    <name evidence="11" type="ORF">C2S_6424</name>
</gene>
<dbReference type="Proteomes" id="UP000760494">
    <property type="component" value="Unassembled WGS sequence"/>
</dbReference>
<dbReference type="SMART" id="SM00906">
    <property type="entry name" value="Fungal_trans"/>
    <property type="match status" value="1"/>
</dbReference>
<evidence type="ECO:0000259" key="10">
    <source>
        <dbReference type="SMART" id="SM00906"/>
    </source>
</evidence>
<dbReference type="GO" id="GO:0016616">
    <property type="term" value="F:oxidoreductase activity, acting on the CH-OH group of donors, NAD or NADP as acceptor"/>
    <property type="evidence" value="ECO:0007669"/>
    <property type="project" value="UniProtKB-ARBA"/>
</dbReference>
<dbReference type="Pfam" id="PF04082">
    <property type="entry name" value="Fungal_trans"/>
    <property type="match status" value="1"/>
</dbReference>
<dbReference type="GO" id="GO:0043565">
    <property type="term" value="F:sequence-specific DNA binding"/>
    <property type="evidence" value="ECO:0007669"/>
    <property type="project" value="TreeGrafter"/>
</dbReference>
<feature type="domain" description="Xylanolytic transcriptional activator regulatory" evidence="10">
    <location>
        <begin position="235"/>
        <end position="311"/>
    </location>
</feature>
<keyword evidence="5" id="KW-0238">DNA-binding</keyword>
<keyword evidence="4" id="KW-0805">Transcription regulation</keyword>
<dbReference type="InterPro" id="IPR007219">
    <property type="entry name" value="XnlR_reg_dom"/>
</dbReference>
<dbReference type="CDD" id="cd12148">
    <property type="entry name" value="fungal_TF_MHR"/>
    <property type="match status" value="1"/>
</dbReference>
<dbReference type="GO" id="GO:0045944">
    <property type="term" value="P:positive regulation of transcription by RNA polymerase II"/>
    <property type="evidence" value="ECO:0007669"/>
    <property type="project" value="TreeGrafter"/>
</dbReference>
<dbReference type="Gene3D" id="3.40.50.720">
    <property type="entry name" value="NAD(P)-binding Rossmann-like Domain"/>
    <property type="match status" value="1"/>
</dbReference>
<dbReference type="InterPro" id="IPR020904">
    <property type="entry name" value="Sc_DH/Rdtase_CS"/>
</dbReference>
<comment type="subcellular location">
    <subcellularLocation>
        <location evidence="1">Nucleus</location>
    </subcellularLocation>
</comment>
<dbReference type="PROSITE" id="PS00061">
    <property type="entry name" value="ADH_SHORT"/>
    <property type="match status" value="1"/>
</dbReference>
<dbReference type="Pfam" id="PF00106">
    <property type="entry name" value="adh_short"/>
    <property type="match status" value="1"/>
</dbReference>
<evidence type="ECO:0000256" key="3">
    <source>
        <dbReference type="ARBA" id="ARBA00023002"/>
    </source>
</evidence>
<protein>
    <recommendedName>
        <fullName evidence="10">Xylanolytic transcriptional activator regulatory domain-containing protein</fullName>
    </recommendedName>
</protein>
<dbReference type="PANTHER" id="PTHR47540">
    <property type="entry name" value="THIAMINE REPRESSIBLE GENES REGULATORY PROTEIN THI5"/>
    <property type="match status" value="1"/>
</dbReference>
<dbReference type="EMBL" id="CABFJX010000168">
    <property type="protein sequence ID" value="VTT66416.1"/>
    <property type="molecule type" value="Genomic_DNA"/>
</dbReference>
<dbReference type="PRINTS" id="PR00081">
    <property type="entry name" value="GDHRDH"/>
</dbReference>
<keyword evidence="9" id="KW-0812">Transmembrane</keyword>
<reference evidence="11" key="1">
    <citation type="submission" date="2019-05" db="EMBL/GenBank/DDBJ databases">
        <authorList>
            <person name="Piombo E."/>
        </authorList>
    </citation>
    <scope>NUCLEOTIDE SEQUENCE</scope>
    <source>
        <strain evidence="11">C2S</strain>
    </source>
</reference>
<evidence type="ECO:0000256" key="4">
    <source>
        <dbReference type="ARBA" id="ARBA00023015"/>
    </source>
</evidence>
<dbReference type="GO" id="GO:0008270">
    <property type="term" value="F:zinc ion binding"/>
    <property type="evidence" value="ECO:0007669"/>
    <property type="project" value="InterPro"/>
</dbReference>
<sequence length="905" mass="100573">MARSEDTSPTDLTQQYMANATNQSVELQDYGISSHLMEQSGTGSRAVTSVQQSPEPSQEDLQGHYIGPASGVSFLLRVQKRMHQAISFSGPGSIFTFGDAPLQNPDYDPNFCMMLPKEDAQRLVDRYFDFAMPTYRFLHRPTIQEWFSEFYETLGTMRDPSNSAAKVALLFMILAHARVYMPENDRPGPSDLSSRYYLAAEHQLSKESGSIRLTSVQARLLQCYYLGTQSRVNHCWSQFGIVTNLALAIGLNRNKRPGVISGLNHIEVESRRRTFWCAYTLDAYLSVSLGRPRNFHDDDIDTELPACVDDNDITKDHINLAGSAKGYSVMLAPLGHMKLARIIGQILRGLYSVKPISISKRLEETQLVSKALADWRAEFSQFLDADYFSTSFLVPIVQRQRNVLNLTYWHAIILTHRQAVLNNFARISRQNRRGSENDAATQESVQRCLEAAIQTVGLIDEMTDNGQMFRAFWVTAYFAFTAAMVLYIYVIQKWASPPETYSEYFTAAVRCQSHMSTMVEKGSLSERYCFLLEELRVEALRQVNRMHPNVFASLSLEGHAQDSAFQSNIIPMDTPSDKTSYTDLMGENGGLDFNGMSGVDFSGTGWGQFASMVSSGLGNLDAFLDDEQHIPLPKMASAVSKRLEGKTILITGASSGIGKATAFEFARTSPKSLKLVLTARRIDSLRQIAEDIVKEVGDGVKVHPVQLDVSKPEEVRSFVSKLPAEFSEIDVLVNNAGLVKGVDKAPDIKEEDINVMFATNVTGLINMTQAILPIMLKRNNGEGAGDIINIGSIAGREPYVGGSIYCATKAAIHSFTESLRKELISKRIRVIRIDPGQVETEFSVVRFYGNKEKADAVYAGCEPLTPDDIAEAIVFAAGRRENVVIADTLIFPNHQAAATIMHRKS</sequence>
<keyword evidence="2" id="KW-0521">NADP</keyword>
<keyword evidence="9" id="KW-0472">Membrane</keyword>
<dbReference type="FunFam" id="3.40.50.720:FF:000047">
    <property type="entry name" value="NADP-dependent L-serine/L-allo-threonine dehydrogenase"/>
    <property type="match status" value="1"/>
</dbReference>
<dbReference type="InterPro" id="IPR036291">
    <property type="entry name" value="NAD(P)-bd_dom_sf"/>
</dbReference>
<feature type="region of interest" description="Disordered" evidence="8">
    <location>
        <begin position="35"/>
        <end position="64"/>
    </location>
</feature>
<dbReference type="GO" id="GO:0006351">
    <property type="term" value="P:DNA-templated transcription"/>
    <property type="evidence" value="ECO:0007669"/>
    <property type="project" value="InterPro"/>
</dbReference>
<keyword evidence="9" id="KW-1133">Transmembrane helix</keyword>
<organism evidence="11 12">
    <name type="scientific">Fusarium fujikuroi</name>
    <name type="common">Bakanae and foot rot disease fungus</name>
    <name type="synonym">Gibberella fujikuroi</name>
    <dbReference type="NCBI Taxonomy" id="5127"/>
    <lineage>
        <taxon>Eukaryota</taxon>
        <taxon>Fungi</taxon>
        <taxon>Dikarya</taxon>
        <taxon>Ascomycota</taxon>
        <taxon>Pezizomycotina</taxon>
        <taxon>Sordariomycetes</taxon>
        <taxon>Hypocreomycetidae</taxon>
        <taxon>Hypocreales</taxon>
        <taxon>Nectriaceae</taxon>
        <taxon>Fusarium</taxon>
        <taxon>Fusarium fujikuroi species complex</taxon>
    </lineage>
</organism>
<feature type="compositionally biased region" description="Polar residues" evidence="8">
    <location>
        <begin position="36"/>
        <end position="60"/>
    </location>
</feature>
<evidence type="ECO:0000256" key="2">
    <source>
        <dbReference type="ARBA" id="ARBA00022857"/>
    </source>
</evidence>
<dbReference type="GO" id="GO:0005634">
    <property type="term" value="C:nucleus"/>
    <property type="evidence" value="ECO:0007669"/>
    <property type="project" value="UniProtKB-SubCell"/>
</dbReference>
<feature type="transmembrane region" description="Helical" evidence="9">
    <location>
        <begin position="471"/>
        <end position="490"/>
    </location>
</feature>
<keyword evidence="7" id="KW-0539">Nucleus</keyword>